<gene>
    <name evidence="2" type="ORF">PIB30_024530</name>
</gene>
<sequence length="258" mass="27694">MVGTRTTARDWQWLDEMMDVDAPAVRPTQRIRRMPEDYGRRRRGRGDRGRAEGGDTAPTQQSEGGASTSHAHHAGRSTQAWLDGLSSPGFQQMIDEILMPGDGGYRPEFDGTQLDDSQVHFDLNEPVFGPAQAFMALGGTPPSAAHVLGRFWVVPFMAPAIVSTPPALPAPAEQPDESTARRQCFDGGIGVAAVPNGDGEGYARAFGGGGDDETVVSGGRWMGRGGRSDESDRLGTLLHGYTIFGKVPYRVPDTPSVR</sequence>
<feature type="region of interest" description="Disordered" evidence="1">
    <location>
        <begin position="20"/>
        <end position="75"/>
    </location>
</feature>
<evidence type="ECO:0000256" key="1">
    <source>
        <dbReference type="SAM" id="MobiDB-lite"/>
    </source>
</evidence>
<proteinExistence type="predicted"/>
<reference evidence="2 3" key="1">
    <citation type="journal article" date="2023" name="Plants (Basel)">
        <title>Bridging the Gap: Combining Genomics and Transcriptomics Approaches to Understand Stylosanthes scabra, an Orphan Legume from the Brazilian Caatinga.</title>
        <authorList>
            <person name="Ferreira-Neto J.R.C."/>
            <person name="da Silva M.D."/>
            <person name="Binneck E."/>
            <person name="de Melo N.F."/>
            <person name="da Silva R.H."/>
            <person name="de Melo A.L.T.M."/>
            <person name="Pandolfi V."/>
            <person name="Bustamante F.O."/>
            <person name="Brasileiro-Vidal A.C."/>
            <person name="Benko-Iseppon A.M."/>
        </authorList>
    </citation>
    <scope>NUCLEOTIDE SEQUENCE [LARGE SCALE GENOMIC DNA]</scope>
    <source>
        <tissue evidence="2">Leaves</tissue>
    </source>
</reference>
<evidence type="ECO:0000313" key="2">
    <source>
        <dbReference type="EMBL" id="MED6108501.1"/>
    </source>
</evidence>
<dbReference type="Proteomes" id="UP001341840">
    <property type="component" value="Unassembled WGS sequence"/>
</dbReference>
<keyword evidence="3" id="KW-1185">Reference proteome</keyword>
<accession>A0ABU6Q9R8</accession>
<protein>
    <submittedName>
        <fullName evidence="2">Uncharacterized protein</fullName>
    </submittedName>
</protein>
<comment type="caution">
    <text evidence="2">The sequence shown here is derived from an EMBL/GenBank/DDBJ whole genome shotgun (WGS) entry which is preliminary data.</text>
</comment>
<evidence type="ECO:0000313" key="3">
    <source>
        <dbReference type="Proteomes" id="UP001341840"/>
    </source>
</evidence>
<feature type="compositionally biased region" description="Polar residues" evidence="1">
    <location>
        <begin position="57"/>
        <end position="69"/>
    </location>
</feature>
<dbReference type="EMBL" id="JASCZI010000088">
    <property type="protein sequence ID" value="MED6108501.1"/>
    <property type="molecule type" value="Genomic_DNA"/>
</dbReference>
<name>A0ABU6Q9R8_9FABA</name>
<organism evidence="2 3">
    <name type="scientific">Stylosanthes scabra</name>
    <dbReference type="NCBI Taxonomy" id="79078"/>
    <lineage>
        <taxon>Eukaryota</taxon>
        <taxon>Viridiplantae</taxon>
        <taxon>Streptophyta</taxon>
        <taxon>Embryophyta</taxon>
        <taxon>Tracheophyta</taxon>
        <taxon>Spermatophyta</taxon>
        <taxon>Magnoliopsida</taxon>
        <taxon>eudicotyledons</taxon>
        <taxon>Gunneridae</taxon>
        <taxon>Pentapetalae</taxon>
        <taxon>rosids</taxon>
        <taxon>fabids</taxon>
        <taxon>Fabales</taxon>
        <taxon>Fabaceae</taxon>
        <taxon>Papilionoideae</taxon>
        <taxon>50 kb inversion clade</taxon>
        <taxon>dalbergioids sensu lato</taxon>
        <taxon>Dalbergieae</taxon>
        <taxon>Pterocarpus clade</taxon>
        <taxon>Stylosanthes</taxon>
    </lineage>
</organism>